<comment type="caution">
    <text evidence="2">The sequence shown here is derived from an EMBL/GenBank/DDBJ whole genome shotgun (WGS) entry which is preliminary data.</text>
</comment>
<protein>
    <submittedName>
        <fullName evidence="2">Class C beta-lactamase-related serine hydrolase</fullName>
    </submittedName>
</protein>
<evidence type="ECO:0000259" key="1">
    <source>
        <dbReference type="Pfam" id="PF00144"/>
    </source>
</evidence>
<dbReference type="AlphaFoldDB" id="A0A3N5Y2U0"/>
<dbReference type="InterPro" id="IPR050789">
    <property type="entry name" value="Diverse_Enzym_Activities"/>
</dbReference>
<dbReference type="Proteomes" id="UP000275281">
    <property type="component" value="Unassembled WGS sequence"/>
</dbReference>
<accession>A0A3N5Y2U0</accession>
<dbReference type="SUPFAM" id="SSF56601">
    <property type="entry name" value="beta-lactamase/transpeptidase-like"/>
    <property type="match status" value="1"/>
</dbReference>
<evidence type="ECO:0000313" key="2">
    <source>
        <dbReference type="EMBL" id="RPJ67650.1"/>
    </source>
</evidence>
<organism evidence="2 3">
    <name type="scientific">Alteromonas sediminis</name>
    <dbReference type="NCBI Taxonomy" id="2259342"/>
    <lineage>
        <taxon>Bacteria</taxon>
        <taxon>Pseudomonadati</taxon>
        <taxon>Pseudomonadota</taxon>
        <taxon>Gammaproteobacteria</taxon>
        <taxon>Alteromonadales</taxon>
        <taxon>Alteromonadaceae</taxon>
        <taxon>Alteromonas/Salinimonas group</taxon>
        <taxon>Alteromonas</taxon>
    </lineage>
</organism>
<dbReference type="PANTHER" id="PTHR43283">
    <property type="entry name" value="BETA-LACTAMASE-RELATED"/>
    <property type="match status" value="1"/>
</dbReference>
<dbReference type="Pfam" id="PF00144">
    <property type="entry name" value="Beta-lactamase"/>
    <property type="match status" value="1"/>
</dbReference>
<dbReference type="GO" id="GO:0016787">
    <property type="term" value="F:hydrolase activity"/>
    <property type="evidence" value="ECO:0007669"/>
    <property type="project" value="UniProtKB-KW"/>
</dbReference>
<keyword evidence="2" id="KW-0378">Hydrolase</keyword>
<proteinExistence type="predicted"/>
<keyword evidence="3" id="KW-1185">Reference proteome</keyword>
<dbReference type="PANTHER" id="PTHR43283:SF7">
    <property type="entry name" value="BETA-LACTAMASE-RELATED DOMAIN-CONTAINING PROTEIN"/>
    <property type="match status" value="1"/>
</dbReference>
<gene>
    <name evidence="2" type="ORF">DRW07_05800</name>
</gene>
<sequence length="397" mass="43455">MQGFPPNPEKRVMLPDSNFFSFPNLRWSVCHMRELLPTASIERAVAGYSPLTYSLVEGIDEVAFTPMHAKTAMSWQESLAENYTDGLLILHQGHIVYESYRGCLDAHTKHAAMSMTKSVTGLIAEILIAQGKLDEFAIVKDIVPELTRSAFGDATVRQVMDMTTSLAYSENYADPKADIWQYSAAANPLPKPLDYTGPVGYFEYLQTVKKAGVHGDAFGYKTVNTDALGWILSRVTGKKFNVLVSELLWQPLGMEMSADITVDGLGIPFAGGGLSATLRDLGRLGLAIANDGTVNGVQVIPKRAIDSIRLGGSKAAFAKAGYKTMPNGSYRSMWWHFHNEHGAFAARGVHGQTIYIDPTAKMIIVRFASHPVASNSVIDPTSLPAYEAIARFLMNRE</sequence>
<dbReference type="InterPro" id="IPR012338">
    <property type="entry name" value="Beta-lactam/transpept-like"/>
</dbReference>
<reference evidence="2 3" key="1">
    <citation type="submission" date="2018-11" db="EMBL/GenBank/DDBJ databases">
        <authorList>
            <person name="Ye M.-Q."/>
            <person name="Du Z.-J."/>
        </authorList>
    </citation>
    <scope>NUCLEOTIDE SEQUENCE [LARGE SCALE GENOMIC DNA]</scope>
    <source>
        <strain evidence="2 3">U0105</strain>
    </source>
</reference>
<feature type="domain" description="Beta-lactamase-related" evidence="1">
    <location>
        <begin position="87"/>
        <end position="370"/>
    </location>
</feature>
<evidence type="ECO:0000313" key="3">
    <source>
        <dbReference type="Proteomes" id="UP000275281"/>
    </source>
</evidence>
<dbReference type="EMBL" id="RPOK01000002">
    <property type="protein sequence ID" value="RPJ67650.1"/>
    <property type="molecule type" value="Genomic_DNA"/>
</dbReference>
<dbReference type="OrthoDB" id="9814204at2"/>
<dbReference type="Gene3D" id="3.40.710.10">
    <property type="entry name" value="DD-peptidase/beta-lactamase superfamily"/>
    <property type="match status" value="1"/>
</dbReference>
<name>A0A3N5Y2U0_9ALTE</name>
<dbReference type="InterPro" id="IPR001466">
    <property type="entry name" value="Beta-lactam-related"/>
</dbReference>